<feature type="non-terminal residue" evidence="1">
    <location>
        <position position="1"/>
    </location>
</feature>
<dbReference type="OrthoDB" id="3248197at2759"/>
<comment type="caution">
    <text evidence="1">The sequence shown here is derived from an EMBL/GenBank/DDBJ whole genome shotgun (WGS) entry which is preliminary data.</text>
</comment>
<organism evidence="1 2">
    <name type="scientific">Psilocybe cyanescens</name>
    <dbReference type="NCBI Taxonomy" id="93625"/>
    <lineage>
        <taxon>Eukaryota</taxon>
        <taxon>Fungi</taxon>
        <taxon>Dikarya</taxon>
        <taxon>Basidiomycota</taxon>
        <taxon>Agaricomycotina</taxon>
        <taxon>Agaricomycetes</taxon>
        <taxon>Agaricomycetidae</taxon>
        <taxon>Agaricales</taxon>
        <taxon>Agaricineae</taxon>
        <taxon>Strophariaceae</taxon>
        <taxon>Psilocybe</taxon>
    </lineage>
</organism>
<dbReference type="STRING" id="93625.A0A409WZ85"/>
<proteinExistence type="predicted"/>
<evidence type="ECO:0000313" key="2">
    <source>
        <dbReference type="Proteomes" id="UP000283269"/>
    </source>
</evidence>
<evidence type="ECO:0000313" key="1">
    <source>
        <dbReference type="EMBL" id="PPQ83834.1"/>
    </source>
</evidence>
<gene>
    <name evidence="1" type="ORF">CVT25_000893</name>
</gene>
<dbReference type="EMBL" id="NHYD01002962">
    <property type="protein sequence ID" value="PPQ83834.1"/>
    <property type="molecule type" value="Genomic_DNA"/>
</dbReference>
<dbReference type="AlphaFoldDB" id="A0A409WZ85"/>
<reference evidence="1 2" key="1">
    <citation type="journal article" date="2018" name="Evol. Lett.">
        <title>Horizontal gene cluster transfer increased hallucinogenic mushroom diversity.</title>
        <authorList>
            <person name="Reynolds H.T."/>
            <person name="Vijayakumar V."/>
            <person name="Gluck-Thaler E."/>
            <person name="Korotkin H.B."/>
            <person name="Matheny P.B."/>
            <person name="Slot J.C."/>
        </authorList>
    </citation>
    <scope>NUCLEOTIDE SEQUENCE [LARGE SCALE GENOMIC DNA]</scope>
    <source>
        <strain evidence="1 2">2631</strain>
    </source>
</reference>
<dbReference type="Proteomes" id="UP000283269">
    <property type="component" value="Unassembled WGS sequence"/>
</dbReference>
<name>A0A409WZ85_PSICY</name>
<dbReference type="InParanoid" id="A0A409WZ85"/>
<keyword evidence="2" id="KW-1185">Reference proteome</keyword>
<sequence length="575" mass="65547">SAFTSPFTAYLHTNYVPSSIDRTQIRQLLLEPEAALTKIDDDITTLLGLIDDIKRQKVSLDETIHEHYKLLTPFRRLPDDILREIFLWCLPDTHNAVMSASEAPLLLGRVCSRWRSLAYHTPRLWASLHIPLPVPPSHGGLSFWMPSETYQQMCAEFEEKLKIHCEAVRDWLNRSGSRPLSVSLNPRDSASNMQYQHIRAYLNILLTFSNRWHSLEISIPSAEYSNLISSIPASAVPKLEFLHLKFSRRSAHENVWTNSGILKAKNLHVLHLAQFPFRLSSLEMDWSHVTHLILSDTSAAISRHKKISLEEAYRVFNRCNNLQHCVLDIVDSPDAASPTDLLDLPHLESLAIVDGAYCIATLIECLNVPSLRTIAYHTNFWPSTARRSPLVLLLLRTNNRVESLTTDLQFFMVSDIIECLELTPFLTQLINRRSRVGISREQARSRSYLPFIVKMMKAILDILLPNFYGQCLCPKLQTLHLKDSLILSDQDAVNFIRGRLNASKELGITRLTEISITFTRELVIDVHAQLQSYVDEGLKLQFTCPPPRKVAAANFSPLNGLVKRDMGTEPFSQWI</sequence>
<protein>
    <submittedName>
        <fullName evidence="1">Uncharacterized protein</fullName>
    </submittedName>
</protein>
<accession>A0A409WZ85</accession>
<dbReference type="Gene3D" id="1.20.1280.50">
    <property type="match status" value="1"/>
</dbReference>